<protein>
    <recommendedName>
        <fullName evidence="10">Ig-like domain-containing protein</fullName>
    </recommendedName>
</protein>
<dbReference type="PROSITE" id="PS50835">
    <property type="entry name" value="IG_LIKE"/>
    <property type="match status" value="2"/>
</dbReference>
<proteinExistence type="inferred from homology"/>
<dbReference type="InterPro" id="IPR003599">
    <property type="entry name" value="Ig_sub"/>
</dbReference>
<reference evidence="11" key="1">
    <citation type="submission" date="2015-11" db="EMBL/GenBank/DDBJ databases">
        <title>De novo transcriptome assembly of four potential Pierce s Disease insect vectors from Arizona vineyards.</title>
        <authorList>
            <person name="Tassone E.E."/>
        </authorList>
    </citation>
    <scope>NUCLEOTIDE SEQUENCE</scope>
</reference>
<evidence type="ECO:0000256" key="6">
    <source>
        <dbReference type="ARBA" id="ARBA00023136"/>
    </source>
</evidence>
<feature type="chain" id="PRO_5008585457" description="Ig-like domain-containing protein" evidence="9">
    <location>
        <begin position="24"/>
        <end position="455"/>
    </location>
</feature>
<evidence type="ECO:0000259" key="10">
    <source>
        <dbReference type="PROSITE" id="PS50835"/>
    </source>
</evidence>
<evidence type="ECO:0000256" key="5">
    <source>
        <dbReference type="ARBA" id="ARBA00022989"/>
    </source>
</evidence>
<evidence type="ECO:0000256" key="9">
    <source>
        <dbReference type="SAM" id="SignalP"/>
    </source>
</evidence>
<evidence type="ECO:0000256" key="8">
    <source>
        <dbReference type="SAM" id="Phobius"/>
    </source>
</evidence>
<evidence type="ECO:0000256" key="3">
    <source>
        <dbReference type="ARBA" id="ARBA00022692"/>
    </source>
</evidence>
<dbReference type="SMART" id="SM00409">
    <property type="entry name" value="IG"/>
    <property type="match status" value="2"/>
</dbReference>
<keyword evidence="4 9" id="KW-0732">Signal</keyword>
<evidence type="ECO:0000256" key="1">
    <source>
        <dbReference type="ARBA" id="ARBA00004479"/>
    </source>
</evidence>
<dbReference type="InterPro" id="IPR007110">
    <property type="entry name" value="Ig-like_dom"/>
</dbReference>
<evidence type="ECO:0000256" key="2">
    <source>
        <dbReference type="ARBA" id="ARBA00008727"/>
    </source>
</evidence>
<feature type="transmembrane region" description="Helical" evidence="8">
    <location>
        <begin position="419"/>
        <end position="443"/>
    </location>
</feature>
<evidence type="ECO:0000313" key="11">
    <source>
        <dbReference type="EMBL" id="JAS90768.1"/>
    </source>
</evidence>
<dbReference type="PANTHER" id="PTHR32178:SF6">
    <property type="entry name" value="IG-LIKE DOMAIN-CONTAINING PROTEIN"/>
    <property type="match status" value="1"/>
</dbReference>
<keyword evidence="5 8" id="KW-1133">Transmembrane helix</keyword>
<dbReference type="InterPro" id="IPR036179">
    <property type="entry name" value="Ig-like_dom_sf"/>
</dbReference>
<dbReference type="SUPFAM" id="SSF48726">
    <property type="entry name" value="Immunoglobulin"/>
    <property type="match status" value="2"/>
</dbReference>
<dbReference type="InterPro" id="IPR013783">
    <property type="entry name" value="Ig-like_fold"/>
</dbReference>
<dbReference type="InterPro" id="IPR039311">
    <property type="entry name" value="FAM187A/B"/>
</dbReference>
<name>A0A1B6IV17_9HEMI</name>
<dbReference type="EMBL" id="GECU01016938">
    <property type="protein sequence ID" value="JAS90768.1"/>
    <property type="molecule type" value="Transcribed_RNA"/>
</dbReference>
<evidence type="ECO:0000256" key="4">
    <source>
        <dbReference type="ARBA" id="ARBA00022729"/>
    </source>
</evidence>
<evidence type="ECO:0000256" key="7">
    <source>
        <dbReference type="ARBA" id="ARBA00023180"/>
    </source>
</evidence>
<dbReference type="AlphaFoldDB" id="A0A1B6IV17"/>
<feature type="signal peptide" evidence="9">
    <location>
        <begin position="1"/>
        <end position="23"/>
    </location>
</feature>
<keyword evidence="7" id="KW-0325">Glycoprotein</keyword>
<dbReference type="Gene3D" id="2.60.40.10">
    <property type="entry name" value="Immunoglobulins"/>
    <property type="match status" value="2"/>
</dbReference>
<comment type="subcellular location">
    <subcellularLocation>
        <location evidence="1">Membrane</location>
        <topology evidence="1">Single-pass type I membrane protein</topology>
    </subcellularLocation>
</comment>
<keyword evidence="6 8" id="KW-0472">Membrane</keyword>
<feature type="domain" description="Ig-like" evidence="10">
    <location>
        <begin position="279"/>
        <end position="406"/>
    </location>
</feature>
<organism evidence="11">
    <name type="scientific">Homalodisca liturata</name>
    <dbReference type="NCBI Taxonomy" id="320908"/>
    <lineage>
        <taxon>Eukaryota</taxon>
        <taxon>Metazoa</taxon>
        <taxon>Ecdysozoa</taxon>
        <taxon>Arthropoda</taxon>
        <taxon>Hexapoda</taxon>
        <taxon>Insecta</taxon>
        <taxon>Pterygota</taxon>
        <taxon>Neoptera</taxon>
        <taxon>Paraneoptera</taxon>
        <taxon>Hemiptera</taxon>
        <taxon>Auchenorrhyncha</taxon>
        <taxon>Membracoidea</taxon>
        <taxon>Cicadellidae</taxon>
        <taxon>Cicadellinae</taxon>
        <taxon>Proconiini</taxon>
        <taxon>Homalodisca</taxon>
    </lineage>
</organism>
<dbReference type="PANTHER" id="PTHR32178">
    <property type="entry name" value="FAM187"/>
    <property type="match status" value="1"/>
</dbReference>
<sequence>MEMLKHFKLFCSLILLCYVPCFSQELLYSTPANPWSEMIEITCLELTGFKKVGDDAAYSREIEVKSGHHVSLPCSYCGSDDEKLPRTWMRKLRAVNSTMEEYGVSPLFNFSHIKFDLYPNHTLAIYNVEASDGGLYICADLLADMQYMFKYSLDVIESDISVVTADTSSWEAYNADTITSATEEIYYDKRFKELLENVKVKVVSEWDPWMPCDGCEGVRRRFAKCRVRTSLKNANPANSPSANLTDSELLLINSTGISCHSAFLAERFPDLGSLTGSLPDYVVTQKCYDSCVRNEWKVMGLKAKYILNIKMELGSSLSFDCPETVLTSNIIWKKNGLTIHPITFMKTEKSIKKYLKNMFKKNVELPHEFVDHMNILQLSQVQFEQTGDYMCFVDKSIMKVIHVNVTTPWETLRERHYNFWLLSIYTFLVSASIVSMAILWAILNRHLFISTTEVI</sequence>
<gene>
    <name evidence="11" type="ORF">g.12746</name>
</gene>
<comment type="similarity">
    <text evidence="2">Belongs to the FAM187 family.</text>
</comment>
<feature type="domain" description="Ig-like" evidence="10">
    <location>
        <begin position="34"/>
        <end position="138"/>
    </location>
</feature>
<keyword evidence="3 8" id="KW-0812">Transmembrane</keyword>
<dbReference type="GO" id="GO:0016020">
    <property type="term" value="C:membrane"/>
    <property type="evidence" value="ECO:0007669"/>
    <property type="project" value="UniProtKB-SubCell"/>
</dbReference>
<accession>A0A1B6IV17</accession>